<dbReference type="SFLD" id="SFLDS00019">
    <property type="entry name" value="Glutathione_Transferase_(cytos"/>
    <property type="match status" value="1"/>
</dbReference>
<dbReference type="PANTHER" id="PTHR44051">
    <property type="entry name" value="GLUTATHIONE S-TRANSFERASE-RELATED"/>
    <property type="match status" value="1"/>
</dbReference>
<feature type="domain" description="GST N-terminal" evidence="1">
    <location>
        <begin position="1"/>
        <end position="81"/>
    </location>
</feature>
<dbReference type="PROSITE" id="PS50405">
    <property type="entry name" value="GST_CTER"/>
    <property type="match status" value="1"/>
</dbReference>
<accession>A0A1G7EYR6</accession>
<evidence type="ECO:0000313" key="3">
    <source>
        <dbReference type="EMBL" id="SDE68784.1"/>
    </source>
</evidence>
<keyword evidence="3" id="KW-0808">Transferase</keyword>
<dbReference type="STRING" id="637679.GCA_001550055_01515"/>
<evidence type="ECO:0000259" key="1">
    <source>
        <dbReference type="PROSITE" id="PS50404"/>
    </source>
</evidence>
<proteinExistence type="predicted"/>
<dbReference type="AlphaFoldDB" id="A0A1G7EYR6"/>
<sequence length="196" mass="21996">MITLFWCRNTRAIRSLWLLEEMGCDFSTELVDIRDAEAPRSDAFRRASPMGKVPAILDGDVALSDSTAIALYLLERFPNSALDVTEGGQARADFLYWMQFMGSVMEPAMAEKFSSMEAKKYAHAWGDFDTMISLLEGRLAGREWIMGDQFTAADVLIGATCYFLRLFGSMPENEVLHAYTDRCMARPAFARATGRT</sequence>
<dbReference type="PANTHER" id="PTHR44051:SF8">
    <property type="entry name" value="GLUTATHIONE S-TRANSFERASE GSTA"/>
    <property type="match status" value="1"/>
</dbReference>
<keyword evidence="4" id="KW-1185">Reference proteome</keyword>
<dbReference type="InterPro" id="IPR036282">
    <property type="entry name" value="Glutathione-S-Trfase_C_sf"/>
</dbReference>
<dbReference type="Proteomes" id="UP000183685">
    <property type="component" value="Unassembled WGS sequence"/>
</dbReference>
<dbReference type="GO" id="GO:0016740">
    <property type="term" value="F:transferase activity"/>
    <property type="evidence" value="ECO:0007669"/>
    <property type="project" value="UniProtKB-KW"/>
</dbReference>
<dbReference type="PROSITE" id="PS50404">
    <property type="entry name" value="GST_NTER"/>
    <property type="match status" value="1"/>
</dbReference>
<dbReference type="RefSeq" id="WP_068303342.1">
    <property type="nucleotide sequence ID" value="NZ_FNAK01000009.1"/>
</dbReference>
<dbReference type="CDD" id="cd03046">
    <property type="entry name" value="GST_N_GTT1_like"/>
    <property type="match status" value="1"/>
</dbReference>
<organism evidence="3 4">
    <name type="scientific">Kordiimonas lacus</name>
    <dbReference type="NCBI Taxonomy" id="637679"/>
    <lineage>
        <taxon>Bacteria</taxon>
        <taxon>Pseudomonadati</taxon>
        <taxon>Pseudomonadota</taxon>
        <taxon>Alphaproteobacteria</taxon>
        <taxon>Kordiimonadales</taxon>
        <taxon>Kordiimonadaceae</taxon>
        <taxon>Kordiimonas</taxon>
    </lineage>
</organism>
<dbReference type="SUPFAM" id="SSF47616">
    <property type="entry name" value="GST C-terminal domain-like"/>
    <property type="match status" value="1"/>
</dbReference>
<dbReference type="InterPro" id="IPR040079">
    <property type="entry name" value="Glutathione_S-Trfase"/>
</dbReference>
<dbReference type="Gene3D" id="1.20.1050.10">
    <property type="match status" value="1"/>
</dbReference>
<gene>
    <name evidence="3" type="ORF">SAMN04488071_3543</name>
</gene>
<dbReference type="SUPFAM" id="SSF52833">
    <property type="entry name" value="Thioredoxin-like"/>
    <property type="match status" value="1"/>
</dbReference>
<dbReference type="Pfam" id="PF13409">
    <property type="entry name" value="GST_N_2"/>
    <property type="match status" value="1"/>
</dbReference>
<dbReference type="SFLD" id="SFLDG00358">
    <property type="entry name" value="Main_(cytGST)"/>
    <property type="match status" value="1"/>
</dbReference>
<dbReference type="CDD" id="cd03207">
    <property type="entry name" value="GST_C_8"/>
    <property type="match status" value="1"/>
</dbReference>
<reference evidence="3 4" key="1">
    <citation type="submission" date="2016-10" db="EMBL/GenBank/DDBJ databases">
        <authorList>
            <person name="de Groot N.N."/>
        </authorList>
    </citation>
    <scope>NUCLEOTIDE SEQUENCE [LARGE SCALE GENOMIC DNA]</scope>
    <source>
        <strain evidence="3 4">CGMCC 1.9109</strain>
    </source>
</reference>
<dbReference type="InterPro" id="IPR010987">
    <property type="entry name" value="Glutathione-S-Trfase_C-like"/>
</dbReference>
<dbReference type="SFLD" id="SFLDG01150">
    <property type="entry name" value="Main.1:_Beta-like"/>
    <property type="match status" value="1"/>
</dbReference>
<evidence type="ECO:0000259" key="2">
    <source>
        <dbReference type="PROSITE" id="PS50405"/>
    </source>
</evidence>
<dbReference type="InterPro" id="IPR004045">
    <property type="entry name" value="Glutathione_S-Trfase_N"/>
</dbReference>
<name>A0A1G7EYR6_9PROT</name>
<dbReference type="EMBL" id="FNAK01000009">
    <property type="protein sequence ID" value="SDE68784.1"/>
    <property type="molecule type" value="Genomic_DNA"/>
</dbReference>
<dbReference type="InterPro" id="IPR036249">
    <property type="entry name" value="Thioredoxin-like_sf"/>
</dbReference>
<dbReference type="OrthoDB" id="9810080at2"/>
<dbReference type="Pfam" id="PF13410">
    <property type="entry name" value="GST_C_2"/>
    <property type="match status" value="1"/>
</dbReference>
<protein>
    <submittedName>
        <fullName evidence="3">Glutathione S-transferase</fullName>
    </submittedName>
</protein>
<feature type="domain" description="GST C-terminal" evidence="2">
    <location>
        <begin position="87"/>
        <end position="196"/>
    </location>
</feature>
<evidence type="ECO:0000313" key="4">
    <source>
        <dbReference type="Proteomes" id="UP000183685"/>
    </source>
</evidence>
<dbReference type="Gene3D" id="3.40.30.10">
    <property type="entry name" value="Glutaredoxin"/>
    <property type="match status" value="1"/>
</dbReference>